<organism evidence="1 2">
    <name type="scientific">Trametes pubescens</name>
    <name type="common">White-rot fungus</name>
    <dbReference type="NCBI Taxonomy" id="154538"/>
    <lineage>
        <taxon>Eukaryota</taxon>
        <taxon>Fungi</taxon>
        <taxon>Dikarya</taxon>
        <taxon>Basidiomycota</taxon>
        <taxon>Agaricomycotina</taxon>
        <taxon>Agaricomycetes</taxon>
        <taxon>Polyporales</taxon>
        <taxon>Polyporaceae</taxon>
        <taxon>Trametes</taxon>
    </lineage>
</organism>
<dbReference type="Proteomes" id="UP000184267">
    <property type="component" value="Unassembled WGS sequence"/>
</dbReference>
<gene>
    <name evidence="1" type="ORF">TRAPUB_2649</name>
</gene>
<dbReference type="OMA" id="FNHNAAY"/>
<sequence length="527" mass="58877">MNYDTSLPEPGYPNSLFPPSNCFGQNFPLFIHSFSSQNMKDPIEHAPGMPPNGFSKISLIVLPNLAQPLSEEVSPDTWTRFSGYAALVRSLVLLPLSQSRWNTALSAQSWVHLARLSHGASLLSSLQTLHWGEVSERCEDLRLLVSRTLIELDLRCTWNTSPGSEHVFASALQDILVNTPTLTYLVLMDFDSRLLTMVAPESLFRRKELEVRVQRSHQLMDLRKVPQYGFPAVESLRIISTLPVLEQLTVDLNLSLAPAFHRFRSLTSPKVTDFNHNAAYFLAMCSSPHLREVHLDFWVHQHWIGLRTVCSAVARQAPEQLSLTLSFEDLDESDWSPEHTLDALSPLFGLRHLSDVQICSNEGAFQFTDPILAAFAKTWPALARLDICCHPLPVDDDDDDMFDLPPPPSPEPELRSVTLRALAAFAQHCPNLQTLRLPHLYAAAPGDDLHSTRPSDHPFSELLICRGSVADGAHVKDLARAVEGLFPYLDGGVPLKESSCYQTPCPNSGWQDVLLAVEDCRRERTVA</sequence>
<dbReference type="STRING" id="154538.A0A1M2VFX9"/>
<keyword evidence="2" id="KW-1185">Reference proteome</keyword>
<dbReference type="EMBL" id="MNAD01001305">
    <property type="protein sequence ID" value="OJT06490.1"/>
    <property type="molecule type" value="Genomic_DNA"/>
</dbReference>
<evidence type="ECO:0008006" key="3">
    <source>
        <dbReference type="Google" id="ProtNLM"/>
    </source>
</evidence>
<dbReference type="InterPro" id="IPR032675">
    <property type="entry name" value="LRR_dom_sf"/>
</dbReference>
<accession>A0A1M2VFX9</accession>
<protein>
    <recommendedName>
        <fullName evidence="3">F-box domain-containing protein</fullName>
    </recommendedName>
</protein>
<comment type="caution">
    <text evidence="1">The sequence shown here is derived from an EMBL/GenBank/DDBJ whole genome shotgun (WGS) entry which is preliminary data.</text>
</comment>
<evidence type="ECO:0000313" key="1">
    <source>
        <dbReference type="EMBL" id="OJT06490.1"/>
    </source>
</evidence>
<dbReference type="OrthoDB" id="3543113at2759"/>
<dbReference type="AlphaFoldDB" id="A0A1M2VFX9"/>
<evidence type="ECO:0000313" key="2">
    <source>
        <dbReference type="Proteomes" id="UP000184267"/>
    </source>
</evidence>
<reference evidence="1 2" key="1">
    <citation type="submission" date="2016-10" db="EMBL/GenBank/DDBJ databases">
        <title>Genome sequence of the basidiomycete white-rot fungus Trametes pubescens.</title>
        <authorList>
            <person name="Makela M.R."/>
            <person name="Granchi Z."/>
            <person name="Peng M."/>
            <person name="De Vries R.P."/>
            <person name="Grigoriev I."/>
            <person name="Riley R."/>
            <person name="Hilden K."/>
        </authorList>
    </citation>
    <scope>NUCLEOTIDE SEQUENCE [LARGE SCALE GENOMIC DNA]</scope>
    <source>
        <strain evidence="1 2">FBCC735</strain>
    </source>
</reference>
<dbReference type="Gene3D" id="3.80.10.10">
    <property type="entry name" value="Ribonuclease Inhibitor"/>
    <property type="match status" value="1"/>
</dbReference>
<dbReference type="SUPFAM" id="SSF52047">
    <property type="entry name" value="RNI-like"/>
    <property type="match status" value="1"/>
</dbReference>
<proteinExistence type="predicted"/>
<name>A0A1M2VFX9_TRAPU</name>